<evidence type="ECO:0008006" key="7">
    <source>
        <dbReference type="Google" id="ProtNLM"/>
    </source>
</evidence>
<dbReference type="Gene3D" id="1.10.10.10">
    <property type="entry name" value="Winged helix-like DNA-binding domain superfamily/Winged helix DNA-binding domain"/>
    <property type="match status" value="1"/>
</dbReference>
<keyword evidence="1" id="KW-0734">Signal transduction inhibitor</keyword>
<dbReference type="SUPFAM" id="SSF48097">
    <property type="entry name" value="Regulator of G-protein signaling, RGS"/>
    <property type="match status" value="1"/>
</dbReference>
<dbReference type="Gene3D" id="1.10.167.10">
    <property type="entry name" value="Regulator of G-protein Signalling 4, domain 2"/>
    <property type="match status" value="1"/>
</dbReference>
<evidence type="ECO:0000259" key="3">
    <source>
        <dbReference type="PROSITE" id="PS50132"/>
    </source>
</evidence>
<reference evidence="5 6" key="1">
    <citation type="journal article" date="2019" name="Sci. Rep.">
        <title>Comparative genomics of chytrid fungi reveal insights into the obligate biotrophic and pathogenic lifestyle of Synchytrium endobioticum.</title>
        <authorList>
            <person name="van de Vossenberg B.T.L.H."/>
            <person name="Warris S."/>
            <person name="Nguyen H.D.T."/>
            <person name="van Gent-Pelzer M.P.E."/>
            <person name="Joly D.L."/>
            <person name="van de Geest H.C."/>
            <person name="Bonants P.J.M."/>
            <person name="Smith D.S."/>
            <person name="Levesque C.A."/>
            <person name="van der Lee T.A.J."/>
        </authorList>
    </citation>
    <scope>NUCLEOTIDE SEQUENCE [LARGE SCALE GENOMIC DNA]</scope>
    <source>
        <strain evidence="5 6">CBS 675.73</strain>
    </source>
</reference>
<dbReference type="Pfam" id="PF00610">
    <property type="entry name" value="DEP"/>
    <property type="match status" value="1"/>
</dbReference>
<dbReference type="STRING" id="246404.A0A507FSG2"/>
<proteinExistence type="predicted"/>
<feature type="region of interest" description="Disordered" evidence="2">
    <location>
        <begin position="311"/>
        <end position="371"/>
    </location>
</feature>
<dbReference type="GO" id="GO:0035556">
    <property type="term" value="P:intracellular signal transduction"/>
    <property type="evidence" value="ECO:0007669"/>
    <property type="project" value="InterPro"/>
</dbReference>
<dbReference type="InterPro" id="IPR036388">
    <property type="entry name" value="WH-like_DNA-bd_sf"/>
</dbReference>
<dbReference type="CDD" id="cd04371">
    <property type="entry name" value="DEP"/>
    <property type="match status" value="1"/>
</dbReference>
<gene>
    <name evidence="5" type="ORF">CcCBS67573_g00574</name>
</gene>
<dbReference type="GO" id="GO:0009968">
    <property type="term" value="P:negative regulation of signal transduction"/>
    <property type="evidence" value="ECO:0007669"/>
    <property type="project" value="UniProtKB-KW"/>
</dbReference>
<name>A0A507FSG2_9FUNG</name>
<comment type="caution">
    <text evidence="5">The sequence shown here is derived from an EMBL/GenBank/DDBJ whole genome shotgun (WGS) entry which is preliminary data.</text>
</comment>
<dbReference type="SMART" id="SM00049">
    <property type="entry name" value="DEP"/>
    <property type="match status" value="1"/>
</dbReference>
<accession>A0A507FSG2</accession>
<dbReference type="AlphaFoldDB" id="A0A507FSG2"/>
<dbReference type="SMART" id="SM00315">
    <property type="entry name" value="RGS"/>
    <property type="match status" value="1"/>
</dbReference>
<evidence type="ECO:0000256" key="1">
    <source>
        <dbReference type="ARBA" id="ARBA00022700"/>
    </source>
</evidence>
<evidence type="ECO:0000313" key="5">
    <source>
        <dbReference type="EMBL" id="TPX78146.1"/>
    </source>
</evidence>
<dbReference type="SUPFAM" id="SSF46785">
    <property type="entry name" value="Winged helix' DNA-binding domain"/>
    <property type="match status" value="1"/>
</dbReference>
<dbReference type="OrthoDB" id="196547at2759"/>
<evidence type="ECO:0000259" key="4">
    <source>
        <dbReference type="PROSITE" id="PS50186"/>
    </source>
</evidence>
<dbReference type="InterPro" id="IPR044926">
    <property type="entry name" value="RGS_subdomain_2"/>
</dbReference>
<dbReference type="InterPro" id="IPR036390">
    <property type="entry name" value="WH_DNA-bd_sf"/>
</dbReference>
<dbReference type="InterPro" id="IPR036305">
    <property type="entry name" value="RGS_sf"/>
</dbReference>
<sequence length="738" mass="80489">MAASGGHNTPFFLFAKLIECIPMEDIKHHFKVYPRSFRGETAITAMVDTLGFARSEAEECMGGVLYAQLITNADKPREQELKPRSIYCVSVKGALVLRDVKAKRLLVDAPHVVYSQPRLTISTNLIYVDRDLDGNLQLPEATLSVLFRHALGDRQPNLTRFENPATIYIEGMPETAESESSGSNGLTTIWPLFLRDRVVRLKGYTHAFTGTGLVDWILRCASVVSRVEAMAVASAFVDAGWIVNVNAEDASTPATAPPTLPGSAFAGAIQIKDSVKAVYQPSLTGVKMLAWDLAMDTPSVTSAVQGFFRAKKTGETDERPSARGSITNTPLGGVSPRGRESIANDDQRGDVKNRKSDTDSEKPPGSKSLTHLDVENAGDVDFYGWESCHTNLISMDGTKAVTRSKNASIVPASPINGGISVPSTPVNGQATAEASAANKIVTKIITTARPKAVAIKKAAAAQYSQANLPEMLPMDQSTPRDPLVMQLKEKTHSLRLVQILETQLLCEQFRKYNHFMYSQENFGFWSEADAFRRLYSSENAIIVPGQPILYKEDTGDVTKRVPPFTQLVAHAMAIYLKYIVDEAPYEVNVGSLRKKAITAAVTCEELAPFFELVNPDCIISDALIDPSAILLPGAEAMLAGRLAPLEEAVSKTVTASLLDVAENHIFALMATDSVPKFLKTTAYHDTMLSCIKSGALKRFDDEEGKDMKSEIPPDFAKFAADKRNSSMFQPDKQTELDA</sequence>
<protein>
    <recommendedName>
        <fullName evidence="7">RGS domain-containing protein</fullName>
    </recommendedName>
</protein>
<dbReference type="InterPro" id="IPR016137">
    <property type="entry name" value="RGS"/>
</dbReference>
<feature type="compositionally biased region" description="Basic and acidic residues" evidence="2">
    <location>
        <begin position="337"/>
        <end position="371"/>
    </location>
</feature>
<feature type="compositionally biased region" description="Basic and acidic residues" evidence="2">
    <location>
        <begin position="312"/>
        <end position="321"/>
    </location>
</feature>
<evidence type="ECO:0000313" key="6">
    <source>
        <dbReference type="Proteomes" id="UP000320333"/>
    </source>
</evidence>
<organism evidence="5 6">
    <name type="scientific">Chytriomyces confervae</name>
    <dbReference type="NCBI Taxonomy" id="246404"/>
    <lineage>
        <taxon>Eukaryota</taxon>
        <taxon>Fungi</taxon>
        <taxon>Fungi incertae sedis</taxon>
        <taxon>Chytridiomycota</taxon>
        <taxon>Chytridiomycota incertae sedis</taxon>
        <taxon>Chytridiomycetes</taxon>
        <taxon>Chytridiales</taxon>
        <taxon>Chytriomycetaceae</taxon>
        <taxon>Chytriomyces</taxon>
    </lineage>
</organism>
<dbReference type="Proteomes" id="UP000320333">
    <property type="component" value="Unassembled WGS sequence"/>
</dbReference>
<dbReference type="PANTHER" id="PTHR10845">
    <property type="entry name" value="REGULATOR OF G PROTEIN SIGNALING"/>
    <property type="match status" value="1"/>
</dbReference>
<evidence type="ECO:0000256" key="2">
    <source>
        <dbReference type="SAM" id="MobiDB-lite"/>
    </source>
</evidence>
<dbReference type="PROSITE" id="PS50186">
    <property type="entry name" value="DEP"/>
    <property type="match status" value="1"/>
</dbReference>
<dbReference type="InterPro" id="IPR000591">
    <property type="entry name" value="DEP_dom"/>
</dbReference>
<keyword evidence="6" id="KW-1185">Reference proteome</keyword>
<dbReference type="PROSITE" id="PS50132">
    <property type="entry name" value="RGS"/>
    <property type="match status" value="1"/>
</dbReference>
<feature type="domain" description="RGS" evidence="3">
    <location>
        <begin position="495"/>
        <end position="687"/>
    </location>
</feature>
<dbReference type="EMBL" id="QEAP01000008">
    <property type="protein sequence ID" value="TPX78146.1"/>
    <property type="molecule type" value="Genomic_DNA"/>
</dbReference>
<dbReference type="PANTHER" id="PTHR10845:SF192">
    <property type="entry name" value="DOUBLE HIT, ISOFORM B"/>
    <property type="match status" value="1"/>
</dbReference>
<feature type="domain" description="DEP" evidence="4">
    <location>
        <begin position="182"/>
        <end position="283"/>
    </location>
</feature>